<dbReference type="Gene3D" id="3.10.129.10">
    <property type="entry name" value="Hotdog Thioesterase"/>
    <property type="match status" value="1"/>
</dbReference>
<dbReference type="RefSeq" id="WP_133342211.1">
    <property type="nucleotide sequence ID" value="NZ_SMZO01000011.1"/>
</dbReference>
<dbReference type="Pfam" id="PF01575">
    <property type="entry name" value="MaoC_dehydratas"/>
    <property type="match status" value="1"/>
</dbReference>
<comment type="caution">
    <text evidence="3">The sequence shown here is derived from an EMBL/GenBank/DDBJ whole genome shotgun (WGS) entry which is preliminary data.</text>
</comment>
<feature type="domain" description="MaoC-like" evidence="2">
    <location>
        <begin position="23"/>
        <end position="117"/>
    </location>
</feature>
<keyword evidence="1" id="KW-0456">Lyase</keyword>
<evidence type="ECO:0000259" key="2">
    <source>
        <dbReference type="Pfam" id="PF01575"/>
    </source>
</evidence>
<organism evidence="3 4">
    <name type="scientific">Meridianimarinicoccus aquatilis</name>
    <dbReference type="NCBI Taxonomy" id="2552766"/>
    <lineage>
        <taxon>Bacteria</taxon>
        <taxon>Pseudomonadati</taxon>
        <taxon>Pseudomonadota</taxon>
        <taxon>Alphaproteobacteria</taxon>
        <taxon>Rhodobacterales</taxon>
        <taxon>Paracoccaceae</taxon>
        <taxon>Meridianimarinicoccus</taxon>
    </lineage>
</organism>
<dbReference type="InterPro" id="IPR029069">
    <property type="entry name" value="HotDog_dom_sf"/>
</dbReference>
<dbReference type="GO" id="GO:0006633">
    <property type="term" value="P:fatty acid biosynthetic process"/>
    <property type="evidence" value="ECO:0007669"/>
    <property type="project" value="TreeGrafter"/>
</dbReference>
<dbReference type="PANTHER" id="PTHR43437">
    <property type="entry name" value="HYDROXYACYL-THIOESTER DEHYDRATASE TYPE 2, MITOCHONDRIAL-RELATED"/>
    <property type="match status" value="1"/>
</dbReference>
<protein>
    <submittedName>
        <fullName evidence="3">MaoC family dehydratase</fullName>
    </submittedName>
</protein>
<dbReference type="PANTHER" id="PTHR43437:SF3">
    <property type="entry name" value="HYDROXYACYL-THIOESTER DEHYDRATASE TYPE 2, MITOCHONDRIAL"/>
    <property type="match status" value="1"/>
</dbReference>
<dbReference type="InterPro" id="IPR002539">
    <property type="entry name" value="MaoC-like_dom"/>
</dbReference>
<name>A0A4R6AZX0_9RHOB</name>
<dbReference type="CDD" id="cd03449">
    <property type="entry name" value="R_hydratase"/>
    <property type="match status" value="1"/>
</dbReference>
<dbReference type="AlphaFoldDB" id="A0A4R6AZX0"/>
<evidence type="ECO:0000313" key="3">
    <source>
        <dbReference type="EMBL" id="TDL89395.1"/>
    </source>
</evidence>
<sequence>MSSSEIGTVFLEDLEIGMSRSISKVMDDATVRAFAEVSEDRNPIHLDDAAGAASIFKERIAHGMLVSSLFSALLGERLPGQGSIYLGQSLKFLAPVPLDSEVTATVTVTEIKETRRRVTLDCEAWVGDTQVISGSATVLAPSRG</sequence>
<evidence type="ECO:0000256" key="1">
    <source>
        <dbReference type="ARBA" id="ARBA00023239"/>
    </source>
</evidence>
<dbReference type="FunFam" id="3.10.129.10:FF:000042">
    <property type="entry name" value="MaoC domain protein dehydratase"/>
    <property type="match status" value="1"/>
</dbReference>
<dbReference type="EMBL" id="SMZO01000011">
    <property type="protein sequence ID" value="TDL89395.1"/>
    <property type="molecule type" value="Genomic_DNA"/>
</dbReference>
<dbReference type="Proteomes" id="UP000294562">
    <property type="component" value="Unassembled WGS sequence"/>
</dbReference>
<dbReference type="InterPro" id="IPR050965">
    <property type="entry name" value="UPF0336/Enoyl-CoA_hydratase"/>
</dbReference>
<reference evidence="3 4" key="1">
    <citation type="submission" date="2019-03" db="EMBL/GenBank/DDBJ databases">
        <title>Rhodobacteraceae bacterium SM1902, a new member of the family Rhodobacteraceae isolated from Yantai.</title>
        <authorList>
            <person name="Sun Y."/>
        </authorList>
    </citation>
    <scope>NUCLEOTIDE SEQUENCE [LARGE SCALE GENOMIC DNA]</scope>
    <source>
        <strain evidence="3 4">SM1902</strain>
    </source>
</reference>
<dbReference type="SUPFAM" id="SSF54637">
    <property type="entry name" value="Thioesterase/thiol ester dehydrase-isomerase"/>
    <property type="match status" value="1"/>
</dbReference>
<dbReference type="OrthoDB" id="9800237at2"/>
<gene>
    <name evidence="3" type="ORF">E2L05_07015</name>
</gene>
<accession>A0A4R6AZX0</accession>
<evidence type="ECO:0000313" key="4">
    <source>
        <dbReference type="Proteomes" id="UP000294562"/>
    </source>
</evidence>
<proteinExistence type="predicted"/>
<dbReference type="GO" id="GO:0019171">
    <property type="term" value="F:(3R)-hydroxyacyl-[acyl-carrier-protein] dehydratase activity"/>
    <property type="evidence" value="ECO:0007669"/>
    <property type="project" value="TreeGrafter"/>
</dbReference>
<keyword evidence="4" id="KW-1185">Reference proteome</keyword>